<evidence type="ECO:0000313" key="1">
    <source>
        <dbReference type="EMBL" id="APU67999.1"/>
    </source>
</evidence>
<name>A0A1L7I321_9FLAO</name>
<protein>
    <submittedName>
        <fullName evidence="1">Uncharacterized protein</fullName>
    </submittedName>
</protein>
<dbReference type="OrthoDB" id="1453984at2"/>
<organism evidence="1 2">
    <name type="scientific">Christiangramia flava JLT2011</name>
    <dbReference type="NCBI Taxonomy" id="1229726"/>
    <lineage>
        <taxon>Bacteria</taxon>
        <taxon>Pseudomonadati</taxon>
        <taxon>Bacteroidota</taxon>
        <taxon>Flavobacteriia</taxon>
        <taxon>Flavobacteriales</taxon>
        <taxon>Flavobacteriaceae</taxon>
        <taxon>Christiangramia</taxon>
    </lineage>
</organism>
<dbReference type="RefSeq" id="WP_083643818.1">
    <property type="nucleotide sequence ID" value="NZ_AMRU01000002.1"/>
</dbReference>
<keyword evidence="2" id="KW-1185">Reference proteome</keyword>
<dbReference type="AlphaFoldDB" id="A0A1L7I321"/>
<evidence type="ECO:0000313" key="2">
    <source>
        <dbReference type="Proteomes" id="UP000186230"/>
    </source>
</evidence>
<dbReference type="KEGG" id="gfl:GRFL_1275"/>
<sequence length="160" mass="18072">MTIPQRTNPKGAQAPQHTFSKTFVFLIALAFAGFFQSCDPAALVDTSKKQKWDNAYLWFEPGNMESIYVSDDANIKHAQQIPNDSEYLIEWEKSGETYSLKVTSYNQEIDFAWFTGYDAASSSEEIPWIKTGHSIELVSSKLKPAENGKYQVSISDDLKN</sequence>
<dbReference type="STRING" id="1229726.GRFL_1275"/>
<proteinExistence type="predicted"/>
<dbReference type="Proteomes" id="UP000186230">
    <property type="component" value="Chromosome"/>
</dbReference>
<accession>A0A1L7I321</accession>
<dbReference type="EMBL" id="CP016359">
    <property type="protein sequence ID" value="APU67999.1"/>
    <property type="molecule type" value="Genomic_DNA"/>
</dbReference>
<reference evidence="1 2" key="1">
    <citation type="submission" date="2016-07" db="EMBL/GenBank/DDBJ databases">
        <title>Multi-omics approach to identify versatile polysaccharide utilization systems of a marine flavobacterium Gramella flava.</title>
        <authorList>
            <person name="Tang K."/>
        </authorList>
    </citation>
    <scope>NUCLEOTIDE SEQUENCE [LARGE SCALE GENOMIC DNA]</scope>
    <source>
        <strain evidence="1 2">JLT2011</strain>
    </source>
</reference>
<gene>
    <name evidence="1" type="ORF">GRFL_1275</name>
</gene>